<proteinExistence type="predicted"/>
<reference evidence="1" key="1">
    <citation type="journal article" date="2016" name="Front. Microbiol.">
        <title>Genome Sequence of the Piezophilic, Mesophilic Sulfate-Reducing Bacterium Desulfovibrio indicus J2T.</title>
        <authorList>
            <person name="Cao J."/>
            <person name="Maignien L."/>
            <person name="Shao Z."/>
            <person name="Alain K."/>
            <person name="Jebbar M."/>
        </authorList>
    </citation>
    <scope>NUCLEOTIDE SEQUENCE</scope>
    <source>
        <strain evidence="1">JCM 32048</strain>
    </source>
</reference>
<sequence length="48" mass="5121">MIDDDIKALDDAPDMGLADAVGLLDADFDYQPTDEVHFSAKSFGASES</sequence>
<protein>
    <submittedName>
        <fullName evidence="1">Uncharacterized protein</fullName>
    </submittedName>
</protein>
<dbReference type="AlphaFoldDB" id="A0AA37HCH5"/>
<organism evidence="1 2">
    <name type="scientific">Methylobacterium frigidaeris</name>
    <dbReference type="NCBI Taxonomy" id="2038277"/>
    <lineage>
        <taxon>Bacteria</taxon>
        <taxon>Pseudomonadati</taxon>
        <taxon>Pseudomonadota</taxon>
        <taxon>Alphaproteobacteria</taxon>
        <taxon>Hyphomicrobiales</taxon>
        <taxon>Methylobacteriaceae</taxon>
        <taxon>Methylobacterium</taxon>
    </lineage>
</organism>
<reference evidence="1" key="2">
    <citation type="submission" date="2021-08" db="EMBL/GenBank/DDBJ databases">
        <authorList>
            <person name="Tani A."/>
            <person name="Ola A."/>
            <person name="Ogura Y."/>
            <person name="Katsura K."/>
            <person name="Hayashi T."/>
        </authorList>
    </citation>
    <scope>NUCLEOTIDE SEQUENCE</scope>
    <source>
        <strain evidence="1">JCM 32048</strain>
    </source>
</reference>
<comment type="caution">
    <text evidence="1">The sequence shown here is derived from an EMBL/GenBank/DDBJ whole genome shotgun (WGS) entry which is preliminary data.</text>
</comment>
<keyword evidence="2" id="KW-1185">Reference proteome</keyword>
<dbReference type="EMBL" id="BPQJ01000016">
    <property type="protein sequence ID" value="GJD63406.1"/>
    <property type="molecule type" value="Genomic_DNA"/>
</dbReference>
<name>A0AA37HCH5_9HYPH</name>
<accession>A0AA37HCH5</accession>
<dbReference type="RefSeq" id="WP_167858577.1">
    <property type="nucleotide sequence ID" value="NZ_BPQJ01000016.1"/>
</dbReference>
<evidence type="ECO:0000313" key="2">
    <source>
        <dbReference type="Proteomes" id="UP001055286"/>
    </source>
</evidence>
<gene>
    <name evidence="1" type="ORF">MPEAHAMD_3574</name>
</gene>
<dbReference type="Proteomes" id="UP001055286">
    <property type="component" value="Unassembled WGS sequence"/>
</dbReference>
<evidence type="ECO:0000313" key="1">
    <source>
        <dbReference type="EMBL" id="GJD63406.1"/>
    </source>
</evidence>